<protein>
    <submittedName>
        <fullName evidence="2">Peptidase inhibitor family I36</fullName>
    </submittedName>
</protein>
<keyword evidence="1" id="KW-0732">Signal</keyword>
<accession>A0A495W3Y3</accession>
<organism evidence="2 3">
    <name type="scientific">Saccharothrix australiensis</name>
    <dbReference type="NCBI Taxonomy" id="2072"/>
    <lineage>
        <taxon>Bacteria</taxon>
        <taxon>Bacillati</taxon>
        <taxon>Actinomycetota</taxon>
        <taxon>Actinomycetes</taxon>
        <taxon>Pseudonocardiales</taxon>
        <taxon>Pseudonocardiaceae</taxon>
        <taxon>Saccharothrix</taxon>
    </lineage>
</organism>
<evidence type="ECO:0000256" key="1">
    <source>
        <dbReference type="SAM" id="SignalP"/>
    </source>
</evidence>
<dbReference type="Proteomes" id="UP000282084">
    <property type="component" value="Unassembled WGS sequence"/>
</dbReference>
<name>A0A495W3Y3_9PSEU</name>
<proteinExistence type="predicted"/>
<evidence type="ECO:0000313" key="3">
    <source>
        <dbReference type="Proteomes" id="UP000282084"/>
    </source>
</evidence>
<feature type="signal peptide" evidence="1">
    <location>
        <begin position="1"/>
        <end position="30"/>
    </location>
</feature>
<dbReference type="AlphaFoldDB" id="A0A495W3Y3"/>
<keyword evidence="3" id="KW-1185">Reference proteome</keyword>
<evidence type="ECO:0000313" key="2">
    <source>
        <dbReference type="EMBL" id="RKT56209.1"/>
    </source>
</evidence>
<sequence>MSSSRKSVHKLIVGTVAALAVCGLAAPAAAGPVRLEREQVRNSSARADWDCDSGSVCFYRQWDGKEKIDERPNPRYHDCSVINNHPAGSVYNRLDSRVEVWTNRGCRGTRVILEPGEKWNLILASSAFERVWQ</sequence>
<dbReference type="EMBL" id="RBXO01000001">
    <property type="protein sequence ID" value="RKT56209.1"/>
    <property type="molecule type" value="Genomic_DNA"/>
</dbReference>
<gene>
    <name evidence="2" type="ORF">C8E97_4898</name>
</gene>
<comment type="caution">
    <text evidence="2">The sequence shown here is derived from an EMBL/GenBank/DDBJ whole genome shotgun (WGS) entry which is preliminary data.</text>
</comment>
<feature type="chain" id="PRO_5038949458" evidence="1">
    <location>
        <begin position="31"/>
        <end position="133"/>
    </location>
</feature>
<reference evidence="2 3" key="1">
    <citation type="submission" date="2018-10" db="EMBL/GenBank/DDBJ databases">
        <title>Sequencing the genomes of 1000 actinobacteria strains.</title>
        <authorList>
            <person name="Klenk H.-P."/>
        </authorList>
    </citation>
    <scope>NUCLEOTIDE SEQUENCE [LARGE SCALE GENOMIC DNA]</scope>
    <source>
        <strain evidence="2 3">DSM 43800</strain>
    </source>
</reference>
<dbReference type="Pfam" id="PF03995">
    <property type="entry name" value="Inhibitor_I36"/>
    <property type="match status" value="1"/>
</dbReference>